<organism evidence="2 3">
    <name type="scientific">Daphnia pulex</name>
    <name type="common">Water flea</name>
    <dbReference type="NCBI Taxonomy" id="6669"/>
    <lineage>
        <taxon>Eukaryota</taxon>
        <taxon>Metazoa</taxon>
        <taxon>Ecdysozoa</taxon>
        <taxon>Arthropoda</taxon>
        <taxon>Crustacea</taxon>
        <taxon>Branchiopoda</taxon>
        <taxon>Diplostraca</taxon>
        <taxon>Cladocera</taxon>
        <taxon>Anomopoda</taxon>
        <taxon>Daphniidae</taxon>
        <taxon>Daphnia</taxon>
    </lineage>
</organism>
<keyword evidence="3" id="KW-1185">Reference proteome</keyword>
<sequence>MTEAIEHRGKAERKTLGRFDLDHLAKATALRTGATGALAQFLAPHNDRADIFRRLDRHCMHATRKGRRVEPVERGARAGAAGIEHQDFRALAADLVAQRTHAHMQVPECTRTFRRHLSGQCLMQRAEHEVRHEMAKHVAHGNRGRTSGIEDAAFGCGNVEGRKRGGVVRNVGRHHTFNAVAGIGFRIDQRHVDAEPAHARGAVEIDQHAVGTDGQPCGKMHRLVIAVEIEAVGPAAMRQRLQPLQRRLAAVLQDEAADHRKVFEVELREHVDEAAVAGLVAGGQRMEIADHLVALAHIVAHDMDERAVQFAALEELHDRDEEAFLVNLTRIRPEAATTDIHHMGGGGKIADKPAMVEGG</sequence>
<dbReference type="AlphaFoldDB" id="E9I6R4"/>
<proteinExistence type="predicted"/>
<dbReference type="HOGENOM" id="CLU_772887_0_0_1"/>
<evidence type="ECO:0000313" key="3">
    <source>
        <dbReference type="Proteomes" id="UP000000305"/>
    </source>
</evidence>
<protein>
    <submittedName>
        <fullName evidence="2">Uncharacterized protein</fullName>
    </submittedName>
</protein>
<dbReference type="InParanoid" id="E9I6R4"/>
<name>E9I6R4_DAPPU</name>
<dbReference type="KEGG" id="dpx:DAPPUDRAFT_124580"/>
<evidence type="ECO:0000256" key="1">
    <source>
        <dbReference type="SAM" id="MobiDB-lite"/>
    </source>
</evidence>
<feature type="non-terminal residue" evidence="2">
    <location>
        <position position="359"/>
    </location>
</feature>
<dbReference type="EMBL" id="GL736642">
    <property type="protein sequence ID" value="EFX60316.1"/>
    <property type="molecule type" value="Genomic_DNA"/>
</dbReference>
<dbReference type="Proteomes" id="UP000000305">
    <property type="component" value="Unassembled WGS sequence"/>
</dbReference>
<accession>E9I6R4</accession>
<feature type="region of interest" description="Disordered" evidence="1">
    <location>
        <begin position="339"/>
        <end position="359"/>
    </location>
</feature>
<evidence type="ECO:0000313" key="2">
    <source>
        <dbReference type="EMBL" id="EFX60316.1"/>
    </source>
</evidence>
<reference evidence="2 3" key="1">
    <citation type="journal article" date="2011" name="Science">
        <title>The ecoresponsive genome of Daphnia pulex.</title>
        <authorList>
            <person name="Colbourne J.K."/>
            <person name="Pfrender M.E."/>
            <person name="Gilbert D."/>
            <person name="Thomas W.K."/>
            <person name="Tucker A."/>
            <person name="Oakley T.H."/>
            <person name="Tokishita S."/>
            <person name="Aerts A."/>
            <person name="Arnold G.J."/>
            <person name="Basu M.K."/>
            <person name="Bauer D.J."/>
            <person name="Caceres C.E."/>
            <person name="Carmel L."/>
            <person name="Casola C."/>
            <person name="Choi J.H."/>
            <person name="Detter J.C."/>
            <person name="Dong Q."/>
            <person name="Dusheyko S."/>
            <person name="Eads B.D."/>
            <person name="Frohlich T."/>
            <person name="Geiler-Samerotte K.A."/>
            <person name="Gerlach D."/>
            <person name="Hatcher P."/>
            <person name="Jogdeo S."/>
            <person name="Krijgsveld J."/>
            <person name="Kriventseva E.V."/>
            <person name="Kultz D."/>
            <person name="Laforsch C."/>
            <person name="Lindquist E."/>
            <person name="Lopez J."/>
            <person name="Manak J.R."/>
            <person name="Muller J."/>
            <person name="Pangilinan J."/>
            <person name="Patwardhan R.P."/>
            <person name="Pitluck S."/>
            <person name="Pritham E.J."/>
            <person name="Rechtsteiner A."/>
            <person name="Rho M."/>
            <person name="Rogozin I.B."/>
            <person name="Sakarya O."/>
            <person name="Salamov A."/>
            <person name="Schaack S."/>
            <person name="Shapiro H."/>
            <person name="Shiga Y."/>
            <person name="Skalitzky C."/>
            <person name="Smith Z."/>
            <person name="Souvorov A."/>
            <person name="Sung W."/>
            <person name="Tang Z."/>
            <person name="Tsuchiya D."/>
            <person name="Tu H."/>
            <person name="Vos H."/>
            <person name="Wang M."/>
            <person name="Wolf Y.I."/>
            <person name="Yamagata H."/>
            <person name="Yamada T."/>
            <person name="Ye Y."/>
            <person name="Shaw J.R."/>
            <person name="Andrews J."/>
            <person name="Crease T.J."/>
            <person name="Tang H."/>
            <person name="Lucas S.M."/>
            <person name="Robertson H.M."/>
            <person name="Bork P."/>
            <person name="Koonin E.V."/>
            <person name="Zdobnov E.M."/>
            <person name="Grigoriev I.V."/>
            <person name="Lynch M."/>
            <person name="Boore J.L."/>
        </authorList>
    </citation>
    <scope>NUCLEOTIDE SEQUENCE [LARGE SCALE GENOMIC DNA]</scope>
</reference>
<gene>
    <name evidence="2" type="ORF">DAPPUDRAFT_124580</name>
</gene>